<feature type="binding site" evidence="8">
    <location>
        <position position="66"/>
    </location>
    <ligand>
        <name>tRNA</name>
        <dbReference type="ChEBI" id="CHEBI:17843"/>
    </ligand>
</feature>
<comment type="function">
    <text evidence="8">Hydrolyzes ribosome-free peptidyl-tRNAs (with 1 or more amino acids incorporated), which drop off the ribosome during protein synthesis, or as a result of ribosome stalling.</text>
</comment>
<keyword evidence="4 8" id="KW-0694">RNA-binding</keyword>
<dbReference type="GO" id="GO:0005737">
    <property type="term" value="C:cytoplasm"/>
    <property type="evidence" value="ECO:0007669"/>
    <property type="project" value="UniProtKB-SubCell"/>
</dbReference>
<dbReference type="GO" id="GO:0004045">
    <property type="term" value="F:peptidyl-tRNA hydrolase activity"/>
    <property type="evidence" value="ECO:0007669"/>
    <property type="project" value="UniProtKB-UniRule"/>
</dbReference>
<dbReference type="Gene3D" id="3.40.50.1470">
    <property type="entry name" value="Peptidyl-tRNA hydrolase"/>
    <property type="match status" value="1"/>
</dbReference>
<feature type="site" description="Stabilizes the basic form of H active site to accept a proton" evidence="8">
    <location>
        <position position="91"/>
    </location>
</feature>
<evidence type="ECO:0000256" key="9">
    <source>
        <dbReference type="RuleBase" id="RU000673"/>
    </source>
</evidence>
<evidence type="ECO:0000256" key="1">
    <source>
        <dbReference type="ARBA" id="ARBA00013260"/>
    </source>
</evidence>
<dbReference type="PANTHER" id="PTHR17224:SF1">
    <property type="entry name" value="PEPTIDYL-TRNA HYDROLASE"/>
    <property type="match status" value="1"/>
</dbReference>
<gene>
    <name evidence="8 11" type="primary">pth</name>
    <name evidence="11" type="ORF">H0A61_00844</name>
</gene>
<protein>
    <recommendedName>
        <fullName evidence="7 8">Peptidyl-tRNA hydrolase</fullName>
        <shortName evidence="8">Pth</shortName>
        <ecNumber evidence="1 8">3.1.1.29</ecNumber>
    </recommendedName>
</protein>
<dbReference type="PROSITE" id="PS01195">
    <property type="entry name" value="PEPT_TRNA_HYDROL_1"/>
    <property type="match status" value="1"/>
</dbReference>
<evidence type="ECO:0000256" key="10">
    <source>
        <dbReference type="RuleBase" id="RU004320"/>
    </source>
</evidence>
<feature type="binding site" evidence="8">
    <location>
        <position position="14"/>
    </location>
    <ligand>
        <name>tRNA</name>
        <dbReference type="ChEBI" id="CHEBI:17843"/>
    </ligand>
</feature>
<dbReference type="PANTHER" id="PTHR17224">
    <property type="entry name" value="PEPTIDYL-TRNA HYDROLASE"/>
    <property type="match status" value="1"/>
</dbReference>
<comment type="catalytic activity">
    <reaction evidence="6 8 9">
        <text>an N-acyl-L-alpha-aminoacyl-tRNA + H2O = an N-acyl-L-amino acid + a tRNA + H(+)</text>
        <dbReference type="Rhea" id="RHEA:54448"/>
        <dbReference type="Rhea" id="RHEA-COMP:10123"/>
        <dbReference type="Rhea" id="RHEA-COMP:13883"/>
        <dbReference type="ChEBI" id="CHEBI:15377"/>
        <dbReference type="ChEBI" id="CHEBI:15378"/>
        <dbReference type="ChEBI" id="CHEBI:59874"/>
        <dbReference type="ChEBI" id="CHEBI:78442"/>
        <dbReference type="ChEBI" id="CHEBI:138191"/>
        <dbReference type="EC" id="3.1.1.29"/>
    </reaction>
</comment>
<sequence length="185" mass="20499">MYIIAGLGNPGPRYEFTRHNTGFLAVDYLAQKHRIKINRAKYKALVGEGMIGGEKVLLMKPQTYMNLSGNSVKDALDGNRISLQNLIVIYDDMDLEVGRIRIKPKGGAGTHNGMKSIIYQLETEEFPRIRIGIGECPHGIDAAEYVLGEFTLEEQEVIAKTLEKAANAVETIIVEGIDAAMNKYN</sequence>
<evidence type="ECO:0000256" key="8">
    <source>
        <dbReference type="HAMAP-Rule" id="MF_00083"/>
    </source>
</evidence>
<name>A0A8A0RM28_9FIRM</name>
<dbReference type="GO" id="GO:0006515">
    <property type="term" value="P:protein quality control for misfolded or incompletely synthesized proteins"/>
    <property type="evidence" value="ECO:0007669"/>
    <property type="project" value="UniProtKB-UniRule"/>
</dbReference>
<keyword evidence="3 8" id="KW-0378">Hydrolase</keyword>
<dbReference type="RefSeq" id="WP_206708727.1">
    <property type="nucleotide sequence ID" value="NZ_CP059066.1"/>
</dbReference>
<feature type="binding site" evidence="8">
    <location>
        <position position="64"/>
    </location>
    <ligand>
        <name>tRNA</name>
        <dbReference type="ChEBI" id="CHEBI:17843"/>
    </ligand>
</feature>
<reference evidence="11" key="1">
    <citation type="submission" date="2020-07" db="EMBL/GenBank/DDBJ databases">
        <title>Koleobacter methoxysyntrophicus gen. nov., sp. nov., a novel anaerobic bacterium isolated from deep subsurface oil field and proposal of Koleobacterales ord. nov. in the phylum Firmicutes.</title>
        <authorList>
            <person name="Sakamoto S."/>
            <person name="Tamaki H."/>
        </authorList>
    </citation>
    <scope>NUCLEOTIDE SEQUENCE</scope>
    <source>
        <strain evidence="11">NRmbB1</strain>
    </source>
</reference>
<evidence type="ECO:0000256" key="5">
    <source>
        <dbReference type="ARBA" id="ARBA00038063"/>
    </source>
</evidence>
<dbReference type="InterPro" id="IPR018171">
    <property type="entry name" value="Pept_tRNA_hydro_CS"/>
</dbReference>
<evidence type="ECO:0000256" key="7">
    <source>
        <dbReference type="ARBA" id="ARBA00050038"/>
    </source>
</evidence>
<dbReference type="GO" id="GO:0000049">
    <property type="term" value="F:tRNA binding"/>
    <property type="evidence" value="ECO:0007669"/>
    <property type="project" value="UniProtKB-UniRule"/>
</dbReference>
<dbReference type="FunFam" id="3.40.50.1470:FF:000001">
    <property type="entry name" value="Peptidyl-tRNA hydrolase"/>
    <property type="match status" value="1"/>
</dbReference>
<dbReference type="EC" id="3.1.1.29" evidence="1 8"/>
<dbReference type="NCBIfam" id="TIGR00447">
    <property type="entry name" value="pth"/>
    <property type="match status" value="1"/>
</dbReference>
<dbReference type="HAMAP" id="MF_00083">
    <property type="entry name" value="Pept_tRNA_hydro_bact"/>
    <property type="match status" value="1"/>
</dbReference>
<dbReference type="Pfam" id="PF01195">
    <property type="entry name" value="Pept_tRNA_hydro"/>
    <property type="match status" value="1"/>
</dbReference>
<evidence type="ECO:0000256" key="2">
    <source>
        <dbReference type="ARBA" id="ARBA00022555"/>
    </source>
</evidence>
<evidence type="ECO:0000256" key="4">
    <source>
        <dbReference type="ARBA" id="ARBA00022884"/>
    </source>
</evidence>
<dbReference type="CDD" id="cd00462">
    <property type="entry name" value="PTH"/>
    <property type="match status" value="1"/>
</dbReference>
<dbReference type="SUPFAM" id="SSF53178">
    <property type="entry name" value="Peptidyl-tRNA hydrolase-like"/>
    <property type="match status" value="1"/>
</dbReference>
<feature type="binding site" evidence="8">
    <location>
        <position position="112"/>
    </location>
    <ligand>
        <name>tRNA</name>
        <dbReference type="ChEBI" id="CHEBI:17843"/>
    </ligand>
</feature>
<comment type="similarity">
    <text evidence="5 8 10">Belongs to the PTH family.</text>
</comment>
<comment type="subunit">
    <text evidence="8">Monomer.</text>
</comment>
<proteinExistence type="inferred from homology"/>
<dbReference type="PROSITE" id="PS01196">
    <property type="entry name" value="PEPT_TRNA_HYDROL_2"/>
    <property type="match status" value="1"/>
</dbReference>
<keyword evidence="12" id="KW-1185">Reference proteome</keyword>
<keyword evidence="8" id="KW-0963">Cytoplasm</keyword>
<comment type="function">
    <text evidence="8">Catalyzes the release of premature peptidyl moieties from peptidyl-tRNA molecules trapped in stalled 50S ribosomal subunits, and thus maintains levels of free tRNAs and 50S ribosomes.</text>
</comment>
<dbReference type="Proteomes" id="UP000662904">
    <property type="component" value="Chromosome"/>
</dbReference>
<evidence type="ECO:0000313" key="12">
    <source>
        <dbReference type="Proteomes" id="UP000662904"/>
    </source>
</evidence>
<evidence type="ECO:0000256" key="3">
    <source>
        <dbReference type="ARBA" id="ARBA00022801"/>
    </source>
</evidence>
<dbReference type="GO" id="GO:0072344">
    <property type="term" value="P:rescue of stalled ribosome"/>
    <property type="evidence" value="ECO:0007669"/>
    <property type="project" value="UniProtKB-UniRule"/>
</dbReference>
<keyword evidence="2 8" id="KW-0820">tRNA-binding</keyword>
<organism evidence="11 12">
    <name type="scientific">Koleobacter methoxysyntrophicus</name>
    <dbReference type="NCBI Taxonomy" id="2751313"/>
    <lineage>
        <taxon>Bacteria</taxon>
        <taxon>Bacillati</taxon>
        <taxon>Bacillota</taxon>
        <taxon>Clostridia</taxon>
        <taxon>Koleobacterales</taxon>
        <taxon>Koleobacteraceae</taxon>
        <taxon>Koleobacter</taxon>
    </lineage>
</organism>
<feature type="active site" description="Proton acceptor" evidence="8">
    <location>
        <position position="19"/>
    </location>
</feature>
<dbReference type="EMBL" id="CP059066">
    <property type="protein sequence ID" value="QSQ08517.1"/>
    <property type="molecule type" value="Genomic_DNA"/>
</dbReference>
<dbReference type="InterPro" id="IPR001328">
    <property type="entry name" value="Pept_tRNA_hydro"/>
</dbReference>
<feature type="site" description="Discriminates between blocked and unblocked aminoacyl-tRNA" evidence="8">
    <location>
        <position position="9"/>
    </location>
</feature>
<dbReference type="AlphaFoldDB" id="A0A8A0RM28"/>
<dbReference type="InterPro" id="IPR036416">
    <property type="entry name" value="Pept_tRNA_hydro_sf"/>
</dbReference>
<evidence type="ECO:0000313" key="11">
    <source>
        <dbReference type="EMBL" id="QSQ08517.1"/>
    </source>
</evidence>
<dbReference type="KEGG" id="kme:H0A61_00844"/>
<comment type="subcellular location">
    <subcellularLocation>
        <location evidence="8">Cytoplasm</location>
    </subcellularLocation>
</comment>
<evidence type="ECO:0000256" key="6">
    <source>
        <dbReference type="ARBA" id="ARBA00048707"/>
    </source>
</evidence>
<accession>A0A8A0RM28</accession>